<evidence type="ECO:0000256" key="1">
    <source>
        <dbReference type="SAM" id="MobiDB-lite"/>
    </source>
</evidence>
<dbReference type="AlphaFoldDB" id="A0AAU7GDX6"/>
<feature type="region of interest" description="Disordered" evidence="1">
    <location>
        <begin position="103"/>
        <end position="128"/>
    </location>
</feature>
<dbReference type="EMBL" id="CP157390">
    <property type="protein sequence ID" value="XBM49035.1"/>
    <property type="molecule type" value="Genomic_DNA"/>
</dbReference>
<keyword evidence="2" id="KW-0472">Membrane</keyword>
<evidence type="ECO:0000313" key="3">
    <source>
        <dbReference type="EMBL" id="XBM49035.1"/>
    </source>
</evidence>
<keyword evidence="2" id="KW-1133">Transmembrane helix</keyword>
<organism evidence="3">
    <name type="scientific">Leifsonia sp. NPDC080035</name>
    <dbReference type="NCBI Taxonomy" id="3143936"/>
    <lineage>
        <taxon>Bacteria</taxon>
        <taxon>Bacillati</taxon>
        <taxon>Actinomycetota</taxon>
        <taxon>Actinomycetes</taxon>
        <taxon>Micrococcales</taxon>
        <taxon>Microbacteriaceae</taxon>
        <taxon>Leifsonia</taxon>
    </lineage>
</organism>
<evidence type="ECO:0008006" key="4">
    <source>
        <dbReference type="Google" id="ProtNLM"/>
    </source>
</evidence>
<dbReference type="Gene3D" id="2.130.10.10">
    <property type="entry name" value="YVTN repeat-like/Quinoprotein amine dehydrogenase"/>
    <property type="match status" value="1"/>
</dbReference>
<feature type="transmembrane region" description="Helical" evidence="2">
    <location>
        <begin position="12"/>
        <end position="34"/>
    </location>
</feature>
<dbReference type="RefSeq" id="WP_348788955.1">
    <property type="nucleotide sequence ID" value="NZ_CP157390.1"/>
</dbReference>
<keyword evidence="2" id="KW-0812">Transmembrane</keyword>
<gene>
    <name evidence="3" type="ORF">AAME72_04060</name>
</gene>
<feature type="compositionally biased region" description="Low complexity" evidence="1">
    <location>
        <begin position="44"/>
        <end position="73"/>
    </location>
</feature>
<accession>A0AAU7GDX6</accession>
<dbReference type="SUPFAM" id="SSF110296">
    <property type="entry name" value="Oligoxyloglucan reducing end-specific cellobiohydrolase"/>
    <property type="match status" value="1"/>
</dbReference>
<evidence type="ECO:0000256" key="2">
    <source>
        <dbReference type="SAM" id="Phobius"/>
    </source>
</evidence>
<reference evidence="3" key="1">
    <citation type="submission" date="2024-05" db="EMBL/GenBank/DDBJ databases">
        <title>The Natural Products Discovery Center: Release of the First 8490 Sequenced Strains for Exploring Actinobacteria Biosynthetic Diversity.</title>
        <authorList>
            <person name="Kalkreuter E."/>
            <person name="Kautsar S.A."/>
            <person name="Yang D."/>
            <person name="Bader C.D."/>
            <person name="Teijaro C.N."/>
            <person name="Fluegel L."/>
            <person name="Davis C.M."/>
            <person name="Simpson J.R."/>
            <person name="Lauterbach L."/>
            <person name="Steele A.D."/>
            <person name="Gui C."/>
            <person name="Meng S."/>
            <person name="Li G."/>
            <person name="Viehrig K."/>
            <person name="Ye F."/>
            <person name="Su P."/>
            <person name="Kiefer A.F."/>
            <person name="Nichols A."/>
            <person name="Cepeda A.J."/>
            <person name="Yan W."/>
            <person name="Fan B."/>
            <person name="Jiang Y."/>
            <person name="Adhikari A."/>
            <person name="Zheng C.-J."/>
            <person name="Schuster L."/>
            <person name="Cowan T.M."/>
            <person name="Smanski M.J."/>
            <person name="Chevrette M.G."/>
            <person name="de Carvalho L.P.S."/>
            <person name="Shen B."/>
        </authorList>
    </citation>
    <scope>NUCLEOTIDE SEQUENCE</scope>
    <source>
        <strain evidence="3">NPDC080035</strain>
    </source>
</reference>
<proteinExistence type="predicted"/>
<sequence>MRTDPTTTSQWRRLAIIGLIVFVVVDIVLVIWAVTASRTPRETSGAPAAAASAAGRVTASPTTPARPTATASSAPIPVADAVAPHRLLAVLSDTTAWRARTGACPATPAQTEVSTDGGATWKPSDASGPTGASAIVRLTVQSDRQASAVALSAQGCNPEFIRTYVAGDNWAAYPDQLGSAWYADPKDPGKVHTPTGDKAAPCATVIGLAVGAGGDAAVLCAGHDVRTTTDGGATWGAPRTVPGGVAITTSGSGYLVAAVGAAGCAGTSVVALDAGSGEPTQRACVGSTAPAPVDVAIAAGFGNDAVWLWAGDATTRSTDGGTTWR</sequence>
<feature type="region of interest" description="Disordered" evidence="1">
    <location>
        <begin position="41"/>
        <end position="73"/>
    </location>
</feature>
<dbReference type="InterPro" id="IPR015943">
    <property type="entry name" value="WD40/YVTN_repeat-like_dom_sf"/>
</dbReference>
<name>A0AAU7GDX6_9MICO</name>
<protein>
    <recommendedName>
        <fullName evidence="4">Exo-alpha-sialidase</fullName>
    </recommendedName>
</protein>